<comment type="caution">
    <text evidence="9">The sequence shown here is derived from an EMBL/GenBank/DDBJ whole genome shotgun (WGS) entry which is preliminary data.</text>
</comment>
<evidence type="ECO:0000256" key="6">
    <source>
        <dbReference type="ARBA" id="ARBA00035160"/>
    </source>
</evidence>
<evidence type="ECO:0000256" key="5">
    <source>
        <dbReference type="ARBA" id="ARBA00023274"/>
    </source>
</evidence>
<comment type="function">
    <text evidence="7">Located on the platform of the 30S subunit, it bridges several disparate RNA helices of the 16S rRNA. Forms part of the Shine-Dalgarno cleft in the 70S ribosome.</text>
</comment>
<dbReference type="GO" id="GO:0006412">
    <property type="term" value="P:translation"/>
    <property type="evidence" value="ECO:0007669"/>
    <property type="project" value="UniProtKB-UniRule"/>
</dbReference>
<keyword evidence="2 7" id="KW-0699">rRNA-binding</keyword>
<dbReference type="InterPro" id="IPR001971">
    <property type="entry name" value="Ribosomal_uS11"/>
</dbReference>
<proteinExistence type="inferred from homology"/>
<comment type="similarity">
    <text evidence="1 7 8">Belongs to the universal ribosomal protein uS11 family.</text>
</comment>
<keyword evidence="4 7" id="KW-0689">Ribosomal protein</keyword>
<dbReference type="GO" id="GO:0005840">
    <property type="term" value="C:ribosome"/>
    <property type="evidence" value="ECO:0007669"/>
    <property type="project" value="UniProtKB-KW"/>
</dbReference>
<dbReference type="EMBL" id="DTGD01000068">
    <property type="protein sequence ID" value="HGB35602.1"/>
    <property type="molecule type" value="Genomic_DNA"/>
</dbReference>
<evidence type="ECO:0000256" key="2">
    <source>
        <dbReference type="ARBA" id="ARBA00022730"/>
    </source>
</evidence>
<gene>
    <name evidence="7" type="primary">rpsK</name>
    <name evidence="9" type="ORF">ENV38_01680</name>
</gene>
<dbReference type="PROSITE" id="PS00054">
    <property type="entry name" value="RIBOSOMAL_S11"/>
    <property type="match status" value="1"/>
</dbReference>
<evidence type="ECO:0000313" key="9">
    <source>
        <dbReference type="EMBL" id="HGB35602.1"/>
    </source>
</evidence>
<dbReference type="FunFam" id="3.30.420.80:FF:000010">
    <property type="entry name" value="30S ribosomal protein S11"/>
    <property type="match status" value="1"/>
</dbReference>
<evidence type="ECO:0000256" key="4">
    <source>
        <dbReference type="ARBA" id="ARBA00022980"/>
    </source>
</evidence>
<dbReference type="GO" id="GO:1990904">
    <property type="term" value="C:ribonucleoprotein complex"/>
    <property type="evidence" value="ECO:0007669"/>
    <property type="project" value="UniProtKB-KW"/>
</dbReference>
<dbReference type="Gene3D" id="3.30.420.80">
    <property type="entry name" value="Ribosomal protein S11"/>
    <property type="match status" value="1"/>
</dbReference>
<dbReference type="NCBIfam" id="TIGR03632">
    <property type="entry name" value="uS11_bact"/>
    <property type="match status" value="1"/>
</dbReference>
<reference evidence="9" key="1">
    <citation type="journal article" date="2020" name="mSystems">
        <title>Genome- and Community-Level Interaction Insights into Carbon Utilization and Element Cycling Functions of Hydrothermarchaeota in Hydrothermal Sediment.</title>
        <authorList>
            <person name="Zhou Z."/>
            <person name="Liu Y."/>
            <person name="Xu W."/>
            <person name="Pan J."/>
            <person name="Luo Z.H."/>
            <person name="Li M."/>
        </authorList>
    </citation>
    <scope>NUCLEOTIDE SEQUENCE [LARGE SCALE GENOMIC DNA]</scope>
    <source>
        <strain evidence="9">SpSt-754</strain>
    </source>
</reference>
<dbReference type="InterPro" id="IPR018102">
    <property type="entry name" value="Ribosomal_uS11_CS"/>
</dbReference>
<dbReference type="PANTHER" id="PTHR11759">
    <property type="entry name" value="40S RIBOSOMAL PROTEIN S14/30S RIBOSOMAL PROTEIN S11"/>
    <property type="match status" value="1"/>
</dbReference>
<keyword evidence="3 7" id="KW-0694">RNA-binding</keyword>
<sequence>MAAPKKTRESQAQRKKRKAKIVEPVGIAHVYSTFNNTIVTITDLKGNTITWASGGTVGFTGTRKGTPFAAGSAAQKAAKEAKDLGLQKVEVWVKGPGPGRETAIRAIQSAGLEVIGIKDVTPIPHNGCRPPKRRRV</sequence>
<dbReference type="GO" id="GO:0019843">
    <property type="term" value="F:rRNA binding"/>
    <property type="evidence" value="ECO:0007669"/>
    <property type="project" value="UniProtKB-UniRule"/>
</dbReference>
<name>A0A7V3KMT6_UNCW3</name>
<accession>A0A7V3KMT6</accession>
<dbReference type="PIRSF" id="PIRSF002131">
    <property type="entry name" value="Ribosomal_S11"/>
    <property type="match status" value="1"/>
</dbReference>
<dbReference type="HAMAP" id="MF_01310">
    <property type="entry name" value="Ribosomal_uS11"/>
    <property type="match status" value="1"/>
</dbReference>
<organism evidence="9">
    <name type="scientific">candidate division WOR-3 bacterium</name>
    <dbReference type="NCBI Taxonomy" id="2052148"/>
    <lineage>
        <taxon>Bacteria</taxon>
        <taxon>Bacteria division WOR-3</taxon>
    </lineage>
</organism>
<dbReference type="NCBIfam" id="NF003698">
    <property type="entry name" value="PRK05309.1"/>
    <property type="match status" value="1"/>
</dbReference>
<dbReference type="SUPFAM" id="SSF53137">
    <property type="entry name" value="Translational machinery components"/>
    <property type="match status" value="1"/>
</dbReference>
<protein>
    <recommendedName>
        <fullName evidence="6 7">Small ribosomal subunit protein uS11</fullName>
    </recommendedName>
</protein>
<evidence type="ECO:0000256" key="1">
    <source>
        <dbReference type="ARBA" id="ARBA00006194"/>
    </source>
</evidence>
<dbReference type="InterPro" id="IPR036967">
    <property type="entry name" value="Ribosomal_uS11_sf"/>
</dbReference>
<dbReference type="Pfam" id="PF00411">
    <property type="entry name" value="Ribosomal_S11"/>
    <property type="match status" value="1"/>
</dbReference>
<evidence type="ECO:0000256" key="7">
    <source>
        <dbReference type="HAMAP-Rule" id="MF_01310"/>
    </source>
</evidence>
<evidence type="ECO:0000256" key="3">
    <source>
        <dbReference type="ARBA" id="ARBA00022884"/>
    </source>
</evidence>
<evidence type="ECO:0000256" key="8">
    <source>
        <dbReference type="RuleBase" id="RU003629"/>
    </source>
</evidence>
<dbReference type="AlphaFoldDB" id="A0A7V3KMT6"/>
<keyword evidence="5 7" id="KW-0687">Ribonucleoprotein</keyword>
<dbReference type="GO" id="GO:0003735">
    <property type="term" value="F:structural constituent of ribosome"/>
    <property type="evidence" value="ECO:0007669"/>
    <property type="project" value="InterPro"/>
</dbReference>
<comment type="subunit">
    <text evidence="7">Part of the 30S ribosomal subunit. Interacts with proteins S7 and S18. Binds to IF-3.</text>
</comment>
<dbReference type="InterPro" id="IPR019981">
    <property type="entry name" value="Ribosomal_uS11_bac-type"/>
</dbReference>